<evidence type="ECO:0000259" key="2">
    <source>
        <dbReference type="Pfam" id="PF13808"/>
    </source>
</evidence>
<geneLocation type="plasmid" evidence="3 4">
    <name>pTT6-1</name>
</geneLocation>
<feature type="domain" description="H repeat-associated protein N-terminal" evidence="2">
    <location>
        <begin position="9"/>
        <end position="95"/>
    </location>
</feature>
<accession>A0ABX7BL61</accession>
<keyword evidence="1" id="KW-0812">Transmembrane</keyword>
<dbReference type="Pfam" id="PF13808">
    <property type="entry name" value="DDE_Tnp_1_assoc"/>
    <property type="match status" value="1"/>
</dbReference>
<dbReference type="NCBIfam" id="NF033564">
    <property type="entry name" value="transpos_ISAs1"/>
    <property type="match status" value="1"/>
</dbReference>
<proteinExistence type="predicted"/>
<gene>
    <name evidence="3" type="ORF">IGS68_29050</name>
</gene>
<evidence type="ECO:0000256" key="1">
    <source>
        <dbReference type="SAM" id="Phobius"/>
    </source>
</evidence>
<organism evidence="3 4">
    <name type="scientific">Skermanella cutis</name>
    <dbReference type="NCBI Taxonomy" id="2775420"/>
    <lineage>
        <taxon>Bacteria</taxon>
        <taxon>Pseudomonadati</taxon>
        <taxon>Pseudomonadota</taxon>
        <taxon>Alphaproteobacteria</taxon>
        <taxon>Rhodospirillales</taxon>
        <taxon>Azospirillaceae</taxon>
        <taxon>Skermanella</taxon>
    </lineage>
</organism>
<keyword evidence="3" id="KW-0614">Plasmid</keyword>
<dbReference type="EMBL" id="CP067421">
    <property type="protein sequence ID" value="QQP93182.1"/>
    <property type="molecule type" value="Genomic_DNA"/>
</dbReference>
<sequence>MVPFGRLLDALSEVPDPRRAEGKRYPLAPLLLFTVLALLSGATSYRHIICFLEQRRIVLNALFGCTLKRAPSLNTLRTVLQMLDRDALEEAFRQHARDLLPPAEPGRMPVVALDGKTLKGSFDHLNDQKAAQALSAFASAAAILLAHTEIDVKSNEIPAAQQMIAELGLSGVLFTADALHCQKNL</sequence>
<feature type="transmembrane region" description="Helical" evidence="1">
    <location>
        <begin position="27"/>
        <end position="45"/>
    </location>
</feature>
<evidence type="ECO:0000313" key="4">
    <source>
        <dbReference type="Proteomes" id="UP000595197"/>
    </source>
</evidence>
<dbReference type="PANTHER" id="PTHR30298">
    <property type="entry name" value="H REPEAT-ASSOCIATED PREDICTED TRANSPOSASE"/>
    <property type="match status" value="1"/>
</dbReference>
<name>A0ABX7BL61_9PROT</name>
<protein>
    <submittedName>
        <fullName evidence="3">ISAs1 family transposase</fullName>
    </submittedName>
</protein>
<dbReference type="Proteomes" id="UP000595197">
    <property type="component" value="Plasmid pTT6-1"/>
</dbReference>
<dbReference type="PANTHER" id="PTHR30298:SF0">
    <property type="entry name" value="PROTEIN YBFL-RELATED"/>
    <property type="match status" value="1"/>
</dbReference>
<reference evidence="3" key="1">
    <citation type="submission" date="2021-02" db="EMBL/GenBank/DDBJ databases">
        <title>Skermanella TT6 skin isolate.</title>
        <authorList>
            <person name="Lee K."/>
            <person name="Ganzorig M."/>
        </authorList>
    </citation>
    <scope>NUCLEOTIDE SEQUENCE</scope>
    <source>
        <strain evidence="3">TT6</strain>
    </source>
</reference>
<keyword evidence="1" id="KW-1133">Transmembrane helix</keyword>
<evidence type="ECO:0000313" key="3">
    <source>
        <dbReference type="EMBL" id="QQP93182.1"/>
    </source>
</evidence>
<dbReference type="InterPro" id="IPR032806">
    <property type="entry name" value="YbfD_N"/>
</dbReference>
<dbReference type="InterPro" id="IPR047647">
    <property type="entry name" value="ISAs1_transpos"/>
</dbReference>
<dbReference type="InterPro" id="IPR051698">
    <property type="entry name" value="Transposase_11-like"/>
</dbReference>
<keyword evidence="1" id="KW-0472">Membrane</keyword>
<keyword evidence="4" id="KW-1185">Reference proteome</keyword>